<sequence length="227" mass="27363">MSIARACKLMEIHRSYYYYQEKRDDTEVEEAIRTAAQYGDGFWKIFKRLRREGKNWNHKKVYRVYKNMHYEKRVRLKKRLPARVKTPLEQPSEPNTTWPLDFVGDVLECGRKFWVLNIMDDSDKVAVSQEVSMSFSARRVIKTLEKVIWLNGKPKNIRCDSGPKFISKERFNGSYRRAVLDVYIFRNIEEVKRVTQEWNCYYNNERPHESLDNIPPMEYRTKRCDTQ</sequence>
<dbReference type="GO" id="GO:0003676">
    <property type="term" value="F:nucleic acid binding"/>
    <property type="evidence" value="ECO:0007669"/>
    <property type="project" value="InterPro"/>
</dbReference>
<proteinExistence type="predicted"/>
<dbReference type="GO" id="GO:0015074">
    <property type="term" value="P:DNA integration"/>
    <property type="evidence" value="ECO:0007669"/>
    <property type="project" value="InterPro"/>
</dbReference>
<comment type="caution">
    <text evidence="2">The sequence shown here is derived from an EMBL/GenBank/DDBJ whole genome shotgun (WGS) entry which is preliminary data.</text>
</comment>
<dbReference type="SUPFAM" id="SSF53098">
    <property type="entry name" value="Ribonuclease H-like"/>
    <property type="match status" value="1"/>
</dbReference>
<evidence type="ECO:0000259" key="1">
    <source>
        <dbReference type="PROSITE" id="PS50994"/>
    </source>
</evidence>
<reference evidence="2 3" key="1">
    <citation type="submission" date="2018-08" db="EMBL/GenBank/DDBJ databases">
        <title>A genome reference for cultivated species of the human gut microbiota.</title>
        <authorList>
            <person name="Zou Y."/>
            <person name="Xue W."/>
            <person name="Luo G."/>
        </authorList>
    </citation>
    <scope>NUCLEOTIDE SEQUENCE [LARGE SCALE GENOMIC DNA]</scope>
    <source>
        <strain evidence="2 3">OM07-9</strain>
    </source>
</reference>
<gene>
    <name evidence="2" type="ORF">DXC07_19200</name>
</gene>
<dbReference type="Gene3D" id="3.30.420.10">
    <property type="entry name" value="Ribonuclease H-like superfamily/Ribonuclease H"/>
    <property type="match status" value="1"/>
</dbReference>
<evidence type="ECO:0000313" key="2">
    <source>
        <dbReference type="EMBL" id="RGM51417.1"/>
    </source>
</evidence>
<organism evidence="2 3">
    <name type="scientific">Bacteroides uniformis</name>
    <dbReference type="NCBI Taxonomy" id="820"/>
    <lineage>
        <taxon>Bacteria</taxon>
        <taxon>Pseudomonadati</taxon>
        <taxon>Bacteroidota</taxon>
        <taxon>Bacteroidia</taxon>
        <taxon>Bacteroidales</taxon>
        <taxon>Bacteroidaceae</taxon>
        <taxon>Bacteroides</taxon>
    </lineage>
</organism>
<dbReference type="InterPro" id="IPR001584">
    <property type="entry name" value="Integrase_cat-core"/>
</dbReference>
<dbReference type="Pfam" id="PF13683">
    <property type="entry name" value="rve_3"/>
    <property type="match status" value="1"/>
</dbReference>
<protein>
    <recommendedName>
        <fullName evidence="1">Integrase catalytic domain-containing protein</fullName>
    </recommendedName>
</protein>
<evidence type="ECO:0000313" key="3">
    <source>
        <dbReference type="Proteomes" id="UP000261295"/>
    </source>
</evidence>
<dbReference type="PROSITE" id="PS50994">
    <property type="entry name" value="INTEGRASE"/>
    <property type="match status" value="1"/>
</dbReference>
<name>A0A3E4XAA7_BACUN</name>
<accession>A0A3E4XAA7</accession>
<dbReference type="PANTHER" id="PTHR47515:SF2">
    <property type="entry name" value="INTEGRASE CORE DOMAIN PROTEIN"/>
    <property type="match status" value="1"/>
</dbReference>
<dbReference type="InterPro" id="IPR036397">
    <property type="entry name" value="RNaseH_sf"/>
</dbReference>
<feature type="domain" description="Integrase catalytic" evidence="1">
    <location>
        <begin position="90"/>
        <end position="171"/>
    </location>
</feature>
<dbReference type="RefSeq" id="WP_182422861.1">
    <property type="nucleotide sequence ID" value="NZ_QSTL01000028.1"/>
</dbReference>
<dbReference type="Proteomes" id="UP000261295">
    <property type="component" value="Unassembled WGS sequence"/>
</dbReference>
<dbReference type="PANTHER" id="PTHR47515">
    <property type="entry name" value="LOW CALCIUM RESPONSE LOCUS PROTEIN T"/>
    <property type="match status" value="1"/>
</dbReference>
<dbReference type="AlphaFoldDB" id="A0A3E4XAA7"/>
<dbReference type="EMBL" id="QSTL01000028">
    <property type="protein sequence ID" value="RGM51417.1"/>
    <property type="molecule type" value="Genomic_DNA"/>
</dbReference>
<dbReference type="InterPro" id="IPR012337">
    <property type="entry name" value="RNaseH-like_sf"/>
</dbReference>